<protein>
    <recommendedName>
        <fullName evidence="6">NAD kinase</fullName>
        <ecNumber evidence="6">2.7.1.23</ecNumber>
    </recommendedName>
    <alternativeName>
        <fullName evidence="6">ATP-dependent NAD kinase</fullName>
    </alternativeName>
</protein>
<name>A0A069RH11_PEPLI</name>
<feature type="binding site" evidence="6">
    <location>
        <position position="152"/>
    </location>
    <ligand>
        <name>NAD(+)</name>
        <dbReference type="ChEBI" id="CHEBI:57540"/>
    </ligand>
</feature>
<accession>A0A069RH11</accession>
<evidence type="ECO:0000256" key="5">
    <source>
        <dbReference type="ARBA" id="ARBA00047925"/>
    </source>
</evidence>
<keyword evidence="4 6" id="KW-0520">NAD</keyword>
<dbReference type="Gene3D" id="3.40.50.10330">
    <property type="entry name" value="Probable inorganic polyphosphate/atp-NAD kinase, domain 1"/>
    <property type="match status" value="1"/>
</dbReference>
<dbReference type="PANTHER" id="PTHR20275">
    <property type="entry name" value="NAD KINASE"/>
    <property type="match status" value="1"/>
</dbReference>
<dbReference type="InterPro" id="IPR016064">
    <property type="entry name" value="NAD/diacylglycerol_kinase_sf"/>
</dbReference>
<dbReference type="InterPro" id="IPR002504">
    <property type="entry name" value="NADK"/>
</dbReference>
<dbReference type="Pfam" id="PF20143">
    <property type="entry name" value="NAD_kinase_C"/>
    <property type="match status" value="1"/>
</dbReference>
<dbReference type="Pfam" id="PF01513">
    <property type="entry name" value="NAD_kinase"/>
    <property type="match status" value="1"/>
</dbReference>
<dbReference type="GO" id="GO:0005737">
    <property type="term" value="C:cytoplasm"/>
    <property type="evidence" value="ECO:0007669"/>
    <property type="project" value="UniProtKB-SubCell"/>
</dbReference>
<keyword evidence="1 6" id="KW-0808">Transferase</keyword>
<comment type="caution">
    <text evidence="7">The sequence shown here is derived from an EMBL/GenBank/DDBJ whole genome shotgun (WGS) entry which is preliminary data.</text>
</comment>
<dbReference type="GO" id="GO:0046872">
    <property type="term" value="F:metal ion binding"/>
    <property type="evidence" value="ECO:0007669"/>
    <property type="project" value="UniProtKB-UniRule"/>
</dbReference>
<dbReference type="InterPro" id="IPR017438">
    <property type="entry name" value="ATP-NAD_kinase_N"/>
</dbReference>
<feature type="active site" description="Proton acceptor" evidence="6">
    <location>
        <position position="50"/>
    </location>
</feature>
<dbReference type="GO" id="GO:0051287">
    <property type="term" value="F:NAD binding"/>
    <property type="evidence" value="ECO:0007669"/>
    <property type="project" value="UniProtKB-ARBA"/>
</dbReference>
<dbReference type="HAMAP" id="MF_00361">
    <property type="entry name" value="NAD_kinase"/>
    <property type="match status" value="1"/>
</dbReference>
<feature type="binding site" evidence="6">
    <location>
        <position position="133"/>
    </location>
    <ligand>
        <name>NAD(+)</name>
        <dbReference type="ChEBI" id="CHEBI:57540"/>
    </ligand>
</feature>
<evidence type="ECO:0000256" key="1">
    <source>
        <dbReference type="ARBA" id="ARBA00022679"/>
    </source>
</evidence>
<dbReference type="OrthoDB" id="9774737at2"/>
<comment type="subcellular location">
    <subcellularLocation>
        <location evidence="6">Cytoplasm</location>
    </subcellularLocation>
</comment>
<dbReference type="PANTHER" id="PTHR20275:SF0">
    <property type="entry name" value="NAD KINASE"/>
    <property type="match status" value="1"/>
</dbReference>
<comment type="cofactor">
    <cofactor evidence="6">
        <name>a divalent metal cation</name>
        <dbReference type="ChEBI" id="CHEBI:60240"/>
    </cofactor>
</comment>
<reference evidence="7 8" key="1">
    <citation type="submission" date="2014-03" db="EMBL/GenBank/DDBJ databases">
        <title>Genome sequence of Clostridium litorale W6, DSM 5388.</title>
        <authorList>
            <person name="Poehlein A."/>
            <person name="Jagirdar A."/>
            <person name="Khonsari B."/>
            <person name="Chibani C.M."/>
            <person name="Gutierrez Gutierrez D.A."/>
            <person name="Davydova E."/>
            <person name="Alghaithi H.S."/>
            <person name="Nair K.P."/>
            <person name="Dhamotharan K."/>
            <person name="Chandran L."/>
            <person name="G W."/>
            <person name="Daniel R."/>
        </authorList>
    </citation>
    <scope>NUCLEOTIDE SEQUENCE [LARGE SCALE GENOMIC DNA]</scope>
    <source>
        <strain evidence="7 8">W6</strain>
    </source>
</reference>
<evidence type="ECO:0000313" key="8">
    <source>
        <dbReference type="Proteomes" id="UP000027946"/>
    </source>
</evidence>
<dbReference type="Proteomes" id="UP000027946">
    <property type="component" value="Unassembled WGS sequence"/>
</dbReference>
<dbReference type="GO" id="GO:0019674">
    <property type="term" value="P:NAD+ metabolic process"/>
    <property type="evidence" value="ECO:0007669"/>
    <property type="project" value="InterPro"/>
</dbReference>
<evidence type="ECO:0000256" key="3">
    <source>
        <dbReference type="ARBA" id="ARBA00022857"/>
    </source>
</evidence>
<dbReference type="GO" id="GO:0003951">
    <property type="term" value="F:NAD+ kinase activity"/>
    <property type="evidence" value="ECO:0007669"/>
    <property type="project" value="UniProtKB-UniRule"/>
</dbReference>
<dbReference type="GO" id="GO:0006741">
    <property type="term" value="P:NADP+ biosynthetic process"/>
    <property type="evidence" value="ECO:0007669"/>
    <property type="project" value="UniProtKB-UniRule"/>
</dbReference>
<evidence type="ECO:0000313" key="7">
    <source>
        <dbReference type="EMBL" id="KDR96068.1"/>
    </source>
</evidence>
<dbReference type="EC" id="2.7.1.23" evidence="6"/>
<evidence type="ECO:0000256" key="4">
    <source>
        <dbReference type="ARBA" id="ARBA00023027"/>
    </source>
</evidence>
<feature type="binding site" evidence="6">
    <location>
        <begin position="163"/>
        <end position="168"/>
    </location>
    <ligand>
        <name>NAD(+)</name>
        <dbReference type="ChEBI" id="CHEBI:57540"/>
    </ligand>
</feature>
<dbReference type="STRING" id="1121324.CLIT_5c00800"/>
<keyword evidence="3 6" id="KW-0521">NADP</keyword>
<keyword evidence="6" id="KW-0963">Cytoplasm</keyword>
<keyword evidence="6" id="KW-0067">ATP-binding</keyword>
<dbReference type="Gene3D" id="2.60.200.30">
    <property type="entry name" value="Probable inorganic polyphosphate/atp-NAD kinase, domain 2"/>
    <property type="match status" value="1"/>
</dbReference>
<dbReference type="RefSeq" id="WP_038262638.1">
    <property type="nucleotide sequence ID" value="NZ_FSRH01000007.1"/>
</dbReference>
<keyword evidence="2 6" id="KW-0418">Kinase</keyword>
<comment type="similarity">
    <text evidence="6">Belongs to the NAD kinase family.</text>
</comment>
<dbReference type="EMBL" id="JJMM01000005">
    <property type="protein sequence ID" value="KDR96068.1"/>
    <property type="molecule type" value="Genomic_DNA"/>
</dbReference>
<dbReference type="eggNOG" id="COG0061">
    <property type="taxonomic scope" value="Bacteria"/>
</dbReference>
<feature type="binding site" evidence="6">
    <location>
        <begin position="50"/>
        <end position="51"/>
    </location>
    <ligand>
        <name>NAD(+)</name>
        <dbReference type="ChEBI" id="CHEBI:57540"/>
    </ligand>
</feature>
<feature type="binding site" evidence="6">
    <location>
        <begin position="123"/>
        <end position="124"/>
    </location>
    <ligand>
        <name>NAD(+)</name>
        <dbReference type="ChEBI" id="CHEBI:57540"/>
    </ligand>
</feature>
<evidence type="ECO:0000256" key="6">
    <source>
        <dbReference type="HAMAP-Rule" id="MF_00361"/>
    </source>
</evidence>
<dbReference type="GO" id="GO:0005524">
    <property type="term" value="F:ATP binding"/>
    <property type="evidence" value="ECO:0007669"/>
    <property type="project" value="UniProtKB-KW"/>
</dbReference>
<comment type="catalytic activity">
    <reaction evidence="5 6">
        <text>NAD(+) + ATP = ADP + NADP(+) + H(+)</text>
        <dbReference type="Rhea" id="RHEA:18629"/>
        <dbReference type="ChEBI" id="CHEBI:15378"/>
        <dbReference type="ChEBI" id="CHEBI:30616"/>
        <dbReference type="ChEBI" id="CHEBI:57540"/>
        <dbReference type="ChEBI" id="CHEBI:58349"/>
        <dbReference type="ChEBI" id="CHEBI:456216"/>
        <dbReference type="EC" id="2.7.1.23"/>
    </reaction>
</comment>
<gene>
    <name evidence="7" type="primary">ppnK</name>
    <name evidence="6" type="synonym">nadK</name>
    <name evidence="7" type="ORF">CLIT_5c00800</name>
</gene>
<dbReference type="InterPro" id="IPR017437">
    <property type="entry name" value="ATP-NAD_kinase_PpnK-typ_C"/>
</dbReference>
<dbReference type="SUPFAM" id="SSF111331">
    <property type="entry name" value="NAD kinase/diacylglycerol kinase-like"/>
    <property type="match status" value="1"/>
</dbReference>
<evidence type="ECO:0000256" key="2">
    <source>
        <dbReference type="ARBA" id="ARBA00022777"/>
    </source>
</evidence>
<proteinExistence type="inferred from homology"/>
<organism evidence="7 8">
    <name type="scientific">Peptoclostridium litorale DSM 5388</name>
    <dbReference type="NCBI Taxonomy" id="1121324"/>
    <lineage>
        <taxon>Bacteria</taxon>
        <taxon>Bacillati</taxon>
        <taxon>Bacillota</taxon>
        <taxon>Clostridia</taxon>
        <taxon>Peptostreptococcales</taxon>
        <taxon>Peptoclostridiaceae</taxon>
        <taxon>Peptoclostridium</taxon>
    </lineage>
</organism>
<dbReference type="AlphaFoldDB" id="A0A069RH11"/>
<keyword evidence="6" id="KW-0547">Nucleotide-binding</keyword>
<sequence>MKRLVNITANKHPFSQEIVPTIKNTLESFGLSVSENFSYDAELTICVGGDGSFLNTLHRHNFPQIPIVGINTGHLGFFQEVHPHEIEDFIESYMREDYFIQNICPLDAYISTNSNLIKTMGINEIVIKSDKSRTVHLKICVNGNLIESFSGDGIIVSTPSGSTAYNYSAGGSIVDPSINLIQITPLSPINTTAYRSFTSSIILPENAVIDVYPEDKFENSMLIVSDGIEYKYPNIEKISLSTSQTCIKLLRLKDYEFWSKVTEKFL</sequence>
<keyword evidence="8" id="KW-1185">Reference proteome</keyword>
<comment type="caution">
    <text evidence="6">Lacks conserved residue(s) required for the propagation of feature annotation.</text>
</comment>
<comment type="function">
    <text evidence="6">Involved in the regulation of the intracellular balance of NAD and NADP, and is a key enzyme in the biosynthesis of NADP. Catalyzes specifically the phosphorylation on 2'-hydroxyl of the adenosine moiety of NAD to yield NADP.</text>
</comment>